<evidence type="ECO:0000256" key="7">
    <source>
        <dbReference type="ARBA" id="ARBA00022723"/>
    </source>
</evidence>
<accession>A0ABP5LL97</accession>
<dbReference type="EC" id="3.4.11.2" evidence="4"/>
<dbReference type="PRINTS" id="PR00756">
    <property type="entry name" value="ALADIPTASE"/>
</dbReference>
<keyword evidence="7" id="KW-0479">Metal-binding</keyword>
<proteinExistence type="inferred from homology"/>
<evidence type="ECO:0000259" key="13">
    <source>
        <dbReference type="Pfam" id="PF01433"/>
    </source>
</evidence>
<dbReference type="InterPro" id="IPR014782">
    <property type="entry name" value="Peptidase_M1_dom"/>
</dbReference>
<keyword evidence="16" id="KW-1185">Reference proteome</keyword>
<dbReference type="PANTHER" id="PTHR11533:SF297">
    <property type="entry name" value="AMINOPEPTIDASE N"/>
    <property type="match status" value="1"/>
</dbReference>
<dbReference type="Proteomes" id="UP001501771">
    <property type="component" value="Unassembled WGS sequence"/>
</dbReference>
<protein>
    <recommendedName>
        <fullName evidence="5">Aminopeptidase N</fullName>
        <ecNumber evidence="4">3.4.11.2</ecNumber>
    </recommendedName>
    <alternativeName>
        <fullName evidence="11">Alanine aminopeptidase</fullName>
    </alternativeName>
    <alternativeName>
        <fullName evidence="12">Lysyl aminopeptidase</fullName>
    </alternativeName>
</protein>
<keyword evidence="9" id="KW-0862">Zinc</keyword>
<evidence type="ECO:0000256" key="11">
    <source>
        <dbReference type="ARBA" id="ARBA00029811"/>
    </source>
</evidence>
<evidence type="ECO:0000256" key="9">
    <source>
        <dbReference type="ARBA" id="ARBA00022833"/>
    </source>
</evidence>
<dbReference type="Pfam" id="PF01433">
    <property type="entry name" value="Peptidase_M1"/>
    <property type="match status" value="1"/>
</dbReference>
<comment type="catalytic activity">
    <reaction evidence="1">
        <text>Release of an N-terminal amino acid, Xaa-|-Yaa- from a peptide, amide or arylamide. Xaa is preferably Ala, but may be most amino acids including Pro (slow action). When a terminal hydrophobic residue is followed by a prolyl residue, the two may be released as an intact Xaa-Pro dipeptide.</text>
        <dbReference type="EC" id="3.4.11.2"/>
    </reaction>
</comment>
<feature type="domain" description="Aminopeptidase N-like N-terminal" evidence="14">
    <location>
        <begin position="166"/>
        <end position="233"/>
    </location>
</feature>
<dbReference type="Gene3D" id="2.60.40.1730">
    <property type="entry name" value="tricorn interacting facor f3 domain"/>
    <property type="match status" value="1"/>
</dbReference>
<dbReference type="InterPro" id="IPR042097">
    <property type="entry name" value="Aminopeptidase_N-like_N_sf"/>
</dbReference>
<dbReference type="PANTHER" id="PTHR11533">
    <property type="entry name" value="PROTEASE M1 ZINC METALLOPROTEASE"/>
    <property type="match status" value="1"/>
</dbReference>
<evidence type="ECO:0000256" key="10">
    <source>
        <dbReference type="ARBA" id="ARBA00023049"/>
    </source>
</evidence>
<dbReference type="InterPro" id="IPR045357">
    <property type="entry name" value="Aminopeptidase_N-like_N"/>
</dbReference>
<evidence type="ECO:0000256" key="3">
    <source>
        <dbReference type="ARBA" id="ARBA00010136"/>
    </source>
</evidence>
<keyword evidence="10" id="KW-0482">Metalloprotease</keyword>
<evidence type="ECO:0000256" key="5">
    <source>
        <dbReference type="ARBA" id="ARBA00015611"/>
    </source>
</evidence>
<evidence type="ECO:0000313" key="16">
    <source>
        <dbReference type="Proteomes" id="UP001501771"/>
    </source>
</evidence>
<dbReference type="InterPro" id="IPR001930">
    <property type="entry name" value="Peptidase_M1"/>
</dbReference>
<comment type="caution">
    <text evidence="15">The sequence shown here is derived from an EMBL/GenBank/DDBJ whole genome shotgun (WGS) entry which is preliminary data.</text>
</comment>
<dbReference type="SUPFAM" id="SSF63737">
    <property type="entry name" value="Leukotriene A4 hydrolase N-terminal domain"/>
    <property type="match status" value="1"/>
</dbReference>
<dbReference type="RefSeq" id="WP_344152462.1">
    <property type="nucleotide sequence ID" value="NZ_BAAAQR010000007.1"/>
</dbReference>
<comment type="cofactor">
    <cofactor evidence="2">
        <name>Zn(2+)</name>
        <dbReference type="ChEBI" id="CHEBI:29105"/>
    </cofactor>
</comment>
<comment type="similarity">
    <text evidence="3">Belongs to the peptidase M1 family.</text>
</comment>
<dbReference type="InterPro" id="IPR027268">
    <property type="entry name" value="Peptidase_M4/M1_CTD_sf"/>
</dbReference>
<evidence type="ECO:0000256" key="2">
    <source>
        <dbReference type="ARBA" id="ARBA00001947"/>
    </source>
</evidence>
<keyword evidence="6" id="KW-0645">Protease</keyword>
<organism evidence="15 16">
    <name type="scientific">Nocardioides koreensis</name>
    <dbReference type="NCBI Taxonomy" id="433651"/>
    <lineage>
        <taxon>Bacteria</taxon>
        <taxon>Bacillati</taxon>
        <taxon>Actinomycetota</taxon>
        <taxon>Actinomycetes</taxon>
        <taxon>Propionibacteriales</taxon>
        <taxon>Nocardioidaceae</taxon>
        <taxon>Nocardioides</taxon>
    </lineage>
</organism>
<sequence>MQRRHPGGRPARPGTRLRRTVALAAAGMVLGLLPGQSVAGTSAPYGSDGIGDPYFPLDGNGGIDVRRYEIHDAYDFEDRRISGWTRLTLRATETLGGFQLDFLLPVRDVRVDGRRAEWSRPNPHEVTVAAPIRSGSTYDVVVRYSGRPAARGWDGERNWLADDTEVVAMNEPHIAAWWFPANDHPRDKARMDIHVTVPRDMDVIANGERVSRTVHGDRATTHWRAAEPMAPYLAFFAAGHFAVRQGRDHGVPWLVAVSREIARPDRARLLRLMERTPAIVHWLQGQLGRYPFSTTGGLTTRLSSGFALENQTRPTYDMHLSSPSTVVHELAHQWFGDSVAVESWRDIWLNEGAATFMEARYAEAHGGLPAQSWLLDTYKDHADDSWFWGLDIADPGPDRLFEWPVYERGGMTLQALRHRIGSDAFWRLLHQWLRDNRGGNGSTEAFVALAEQVSGQDLDGFFQAWLRDGARPARTAANGLA</sequence>
<name>A0ABP5LL97_9ACTN</name>
<dbReference type="Pfam" id="PF17900">
    <property type="entry name" value="Peptidase_M1_N"/>
    <property type="match status" value="1"/>
</dbReference>
<gene>
    <name evidence="15" type="ORF">GCM10009844_25360</name>
</gene>
<evidence type="ECO:0000256" key="4">
    <source>
        <dbReference type="ARBA" id="ARBA00012564"/>
    </source>
</evidence>
<dbReference type="Gene3D" id="1.10.390.10">
    <property type="entry name" value="Neutral Protease Domain 2"/>
    <property type="match status" value="1"/>
</dbReference>
<reference evidence="16" key="1">
    <citation type="journal article" date="2019" name="Int. J. Syst. Evol. Microbiol.">
        <title>The Global Catalogue of Microorganisms (GCM) 10K type strain sequencing project: providing services to taxonomists for standard genome sequencing and annotation.</title>
        <authorList>
            <consortium name="The Broad Institute Genomics Platform"/>
            <consortium name="The Broad Institute Genome Sequencing Center for Infectious Disease"/>
            <person name="Wu L."/>
            <person name="Ma J."/>
        </authorList>
    </citation>
    <scope>NUCLEOTIDE SEQUENCE [LARGE SCALE GENOMIC DNA]</scope>
    <source>
        <strain evidence="16">JCM 16022</strain>
    </source>
</reference>
<dbReference type="CDD" id="cd09603">
    <property type="entry name" value="M1_APN_like"/>
    <property type="match status" value="1"/>
</dbReference>
<evidence type="ECO:0000256" key="8">
    <source>
        <dbReference type="ARBA" id="ARBA00022801"/>
    </source>
</evidence>
<dbReference type="EMBL" id="BAAAQR010000007">
    <property type="protein sequence ID" value="GAA2147792.1"/>
    <property type="molecule type" value="Genomic_DNA"/>
</dbReference>
<evidence type="ECO:0000313" key="15">
    <source>
        <dbReference type="EMBL" id="GAA2147792.1"/>
    </source>
</evidence>
<evidence type="ECO:0000256" key="6">
    <source>
        <dbReference type="ARBA" id="ARBA00022670"/>
    </source>
</evidence>
<dbReference type="InterPro" id="IPR050344">
    <property type="entry name" value="Peptidase_M1_aminopeptidases"/>
</dbReference>
<keyword evidence="8" id="KW-0378">Hydrolase</keyword>
<feature type="domain" description="Peptidase M1 membrane alanine aminopeptidase" evidence="13">
    <location>
        <begin position="300"/>
        <end position="465"/>
    </location>
</feature>
<evidence type="ECO:0000259" key="14">
    <source>
        <dbReference type="Pfam" id="PF17900"/>
    </source>
</evidence>
<evidence type="ECO:0000256" key="12">
    <source>
        <dbReference type="ARBA" id="ARBA00031533"/>
    </source>
</evidence>
<evidence type="ECO:0000256" key="1">
    <source>
        <dbReference type="ARBA" id="ARBA00000098"/>
    </source>
</evidence>
<dbReference type="SUPFAM" id="SSF55486">
    <property type="entry name" value="Metalloproteases ('zincins'), catalytic domain"/>
    <property type="match status" value="1"/>
</dbReference>